<evidence type="ECO:0000313" key="1">
    <source>
        <dbReference type="EMBL" id="KLJ05511.1"/>
    </source>
</evidence>
<organism evidence="1 2">
    <name type="scientific">Blastomyces silverae</name>
    <dbReference type="NCBI Taxonomy" id="2060906"/>
    <lineage>
        <taxon>Eukaryota</taxon>
        <taxon>Fungi</taxon>
        <taxon>Dikarya</taxon>
        <taxon>Ascomycota</taxon>
        <taxon>Pezizomycotina</taxon>
        <taxon>Eurotiomycetes</taxon>
        <taxon>Eurotiomycetidae</taxon>
        <taxon>Onygenales</taxon>
        <taxon>Ajellomycetaceae</taxon>
        <taxon>Blastomyces</taxon>
    </lineage>
</organism>
<keyword evidence="2" id="KW-1185">Reference proteome</keyword>
<comment type="caution">
    <text evidence="1">The sequence shown here is derived from an EMBL/GenBank/DDBJ whole genome shotgun (WGS) entry which is preliminary data.</text>
</comment>
<name>A0A0H1B8D3_9EURO</name>
<reference evidence="2" key="1">
    <citation type="journal article" date="2015" name="PLoS Genet.">
        <title>The dynamic genome and transcriptome of the human fungal pathogen Blastomyces and close relative Emmonsia.</title>
        <authorList>
            <person name="Munoz J.F."/>
            <person name="Gauthier G.M."/>
            <person name="Desjardins C.A."/>
            <person name="Gallo J.E."/>
            <person name="Holder J."/>
            <person name="Sullivan T.D."/>
            <person name="Marty A.J."/>
            <person name="Carmen J.C."/>
            <person name="Chen Z."/>
            <person name="Ding L."/>
            <person name="Gujja S."/>
            <person name="Magrini V."/>
            <person name="Misas E."/>
            <person name="Mitreva M."/>
            <person name="Priest M."/>
            <person name="Saif S."/>
            <person name="Whiston E.A."/>
            <person name="Young S."/>
            <person name="Zeng Q."/>
            <person name="Goldman W.E."/>
            <person name="Mardis E.R."/>
            <person name="Taylor J.W."/>
            <person name="McEwen J.G."/>
            <person name="Clay O.K."/>
            <person name="Klein B.S."/>
            <person name="Cuomo C.A."/>
        </authorList>
    </citation>
    <scope>NUCLEOTIDE SEQUENCE [LARGE SCALE GENOMIC DNA]</scope>
    <source>
        <strain evidence="2">UAMH 139</strain>
    </source>
</reference>
<gene>
    <name evidence="1" type="ORF">EMPG_10985</name>
</gene>
<protein>
    <submittedName>
        <fullName evidence="1">Uncharacterized protein</fullName>
    </submittedName>
</protein>
<sequence length="78" mass="8524">MSKGANISTKTVTFADRAKLAENITFQPQPLQMVEAPGTLNFLRQTSPFREDPMTLLLALHRENGMPGASGCVLRLPP</sequence>
<dbReference type="EMBL" id="LDEV01003599">
    <property type="protein sequence ID" value="KLJ05511.1"/>
    <property type="molecule type" value="Genomic_DNA"/>
</dbReference>
<accession>A0A0H1B8D3</accession>
<evidence type="ECO:0000313" key="2">
    <source>
        <dbReference type="Proteomes" id="UP000053573"/>
    </source>
</evidence>
<dbReference type="AlphaFoldDB" id="A0A0H1B8D3"/>
<proteinExistence type="predicted"/>
<dbReference type="Proteomes" id="UP000053573">
    <property type="component" value="Unassembled WGS sequence"/>
</dbReference>